<evidence type="ECO:0000313" key="2">
    <source>
        <dbReference type="EMBL" id="PSL06092.1"/>
    </source>
</evidence>
<dbReference type="InterPro" id="IPR002629">
    <property type="entry name" value="Met_Synth_C/arc"/>
</dbReference>
<accession>A0A2P8E9D5</accession>
<dbReference type="SUPFAM" id="SSF51726">
    <property type="entry name" value="UROD/MetE-like"/>
    <property type="match status" value="1"/>
</dbReference>
<gene>
    <name evidence="2" type="ORF">CLV30_103247</name>
</gene>
<keyword evidence="3" id="KW-1185">Reference proteome</keyword>
<comment type="caution">
    <text evidence="2">The sequence shown here is derived from an EMBL/GenBank/DDBJ whole genome shotgun (WGS) entry which is preliminary data.</text>
</comment>
<dbReference type="GO" id="GO:0003871">
    <property type="term" value="F:5-methyltetrahydropteroyltriglutamate-homocysteine S-methyltransferase activity"/>
    <property type="evidence" value="ECO:0007669"/>
    <property type="project" value="InterPro"/>
</dbReference>
<name>A0A2P8E9D5_9ACTN</name>
<dbReference type="InterPro" id="IPR038071">
    <property type="entry name" value="UROD/MetE-like_sf"/>
</dbReference>
<dbReference type="EMBL" id="PYGE01000003">
    <property type="protein sequence ID" value="PSL06092.1"/>
    <property type="molecule type" value="Genomic_DNA"/>
</dbReference>
<dbReference type="OrthoDB" id="5242426at2"/>
<proteinExistence type="predicted"/>
<feature type="domain" description="Cobalamin-independent methionine synthase MetE C-terminal/archaeal" evidence="1">
    <location>
        <begin position="10"/>
        <end position="325"/>
    </location>
</feature>
<dbReference type="GO" id="GO:0009086">
    <property type="term" value="P:methionine biosynthetic process"/>
    <property type="evidence" value="ECO:0007669"/>
    <property type="project" value="InterPro"/>
</dbReference>
<evidence type="ECO:0000313" key="3">
    <source>
        <dbReference type="Proteomes" id="UP000243528"/>
    </source>
</evidence>
<dbReference type="Proteomes" id="UP000243528">
    <property type="component" value="Unassembled WGS sequence"/>
</dbReference>
<dbReference type="GO" id="GO:0008270">
    <property type="term" value="F:zinc ion binding"/>
    <property type="evidence" value="ECO:0007669"/>
    <property type="project" value="InterPro"/>
</dbReference>
<dbReference type="AlphaFoldDB" id="A0A2P8E9D5"/>
<evidence type="ECO:0000259" key="1">
    <source>
        <dbReference type="Pfam" id="PF01717"/>
    </source>
</evidence>
<sequence>MDFPWTTGAATGVGSLPYDDRDEAARIVLGELPDLPHLPELPNRGAVASMVARTAALLIDLHVDLQPSGWRLIEREGADERRARSALAADLDALEIAGHGLTGPVKVQVCGPSTLAASLEKMRGDRAVSDHGARRDLAESLAEGVRTHVADVRRRLPGTQVLLQLDEPSLPAVLAGSIPTISGYGRLRPVEAHEAESLLALVVQAADVPVVVHSCAPDVPVSLLRRAGATAVSVDPSVLGGPVLDELAAAVDEGLAVWPGVVPSTRPATPPTERELAQRIVGLWRRLDQDPAMTAARTVVTPACGLARADAGWAREAYALASSTARAFADMAVG</sequence>
<dbReference type="Gene3D" id="3.20.20.210">
    <property type="match status" value="1"/>
</dbReference>
<reference evidence="2 3" key="1">
    <citation type="submission" date="2018-03" db="EMBL/GenBank/DDBJ databases">
        <title>Genomic Encyclopedia of Archaeal and Bacterial Type Strains, Phase II (KMG-II): from individual species to whole genera.</title>
        <authorList>
            <person name="Goeker M."/>
        </authorList>
    </citation>
    <scope>NUCLEOTIDE SEQUENCE [LARGE SCALE GENOMIC DNA]</scope>
    <source>
        <strain evidence="2 3">DSM 45211</strain>
    </source>
</reference>
<protein>
    <submittedName>
        <fullName evidence="2">Cobalamin-independent methionine synthase catalytic subunit</fullName>
    </submittedName>
</protein>
<dbReference type="Pfam" id="PF01717">
    <property type="entry name" value="Meth_synt_2"/>
    <property type="match status" value="1"/>
</dbReference>
<dbReference type="RefSeq" id="WP_106536407.1">
    <property type="nucleotide sequence ID" value="NZ_ML142903.1"/>
</dbReference>
<organism evidence="2 3">
    <name type="scientific">Haloactinopolyspora alba</name>
    <dbReference type="NCBI Taxonomy" id="648780"/>
    <lineage>
        <taxon>Bacteria</taxon>
        <taxon>Bacillati</taxon>
        <taxon>Actinomycetota</taxon>
        <taxon>Actinomycetes</taxon>
        <taxon>Jiangellales</taxon>
        <taxon>Jiangellaceae</taxon>
        <taxon>Haloactinopolyspora</taxon>
    </lineage>
</organism>